<accession>A0A553NDQ6</accession>
<reference evidence="2 3" key="1">
    <citation type="journal article" date="2018" name="Nat. Ecol. Evol.">
        <title>Genomic signatures of mitonuclear coevolution across populations of Tigriopus californicus.</title>
        <authorList>
            <person name="Barreto F.S."/>
            <person name="Watson E.T."/>
            <person name="Lima T.G."/>
            <person name="Willett C.S."/>
            <person name="Edmands S."/>
            <person name="Li W."/>
            <person name="Burton R.S."/>
        </authorList>
    </citation>
    <scope>NUCLEOTIDE SEQUENCE [LARGE SCALE GENOMIC DNA]</scope>
    <source>
        <strain evidence="2 3">San Diego</strain>
    </source>
</reference>
<dbReference type="OrthoDB" id="1045822at2759"/>
<name>A0A553NDQ6_TIGCA</name>
<dbReference type="InterPro" id="IPR006461">
    <property type="entry name" value="PLAC_motif_containing"/>
</dbReference>
<dbReference type="NCBIfam" id="TIGR01571">
    <property type="entry name" value="A_thal_Cys_rich"/>
    <property type="match status" value="1"/>
</dbReference>
<gene>
    <name evidence="2" type="ORF">TCAL_08304</name>
</gene>
<protein>
    <submittedName>
        <fullName evidence="2">Uncharacterized protein</fullName>
    </submittedName>
</protein>
<keyword evidence="3" id="KW-1185">Reference proteome</keyword>
<comment type="similarity">
    <text evidence="1">Belongs to the cornifelin family.</text>
</comment>
<dbReference type="Proteomes" id="UP000318571">
    <property type="component" value="Chromosome 10"/>
</dbReference>
<dbReference type="Pfam" id="PF04749">
    <property type="entry name" value="PLAC8"/>
    <property type="match status" value="1"/>
</dbReference>
<evidence type="ECO:0000313" key="3">
    <source>
        <dbReference type="Proteomes" id="UP000318571"/>
    </source>
</evidence>
<dbReference type="PANTHER" id="PTHR15907">
    <property type="entry name" value="DUF614 FAMILY PROTEIN-RELATED"/>
    <property type="match status" value="1"/>
</dbReference>
<evidence type="ECO:0000256" key="1">
    <source>
        <dbReference type="ARBA" id="ARBA00009024"/>
    </source>
</evidence>
<dbReference type="OMA" id="CRNANDL"/>
<organism evidence="2 3">
    <name type="scientific">Tigriopus californicus</name>
    <name type="common">Marine copepod</name>
    <dbReference type="NCBI Taxonomy" id="6832"/>
    <lineage>
        <taxon>Eukaryota</taxon>
        <taxon>Metazoa</taxon>
        <taxon>Ecdysozoa</taxon>
        <taxon>Arthropoda</taxon>
        <taxon>Crustacea</taxon>
        <taxon>Multicrustacea</taxon>
        <taxon>Hexanauplia</taxon>
        <taxon>Copepoda</taxon>
        <taxon>Harpacticoida</taxon>
        <taxon>Harpacticidae</taxon>
        <taxon>Tigriopus</taxon>
    </lineage>
</organism>
<proteinExistence type="inferred from homology"/>
<dbReference type="AlphaFoldDB" id="A0A553NDQ6"/>
<comment type="caution">
    <text evidence="2">The sequence shown here is derived from an EMBL/GenBank/DDBJ whole genome shotgun (WGS) entry which is preliminary data.</text>
</comment>
<sequence length="102" mass="10852">MAAEWKQGTFGCLDDCEICLCGSFCTCCLICRNANDLGKSGLICGVLSCFFPCIPLFCLRGEARERYGIDGSVAGDAVCSFCCPACVNCQTGAEIKTRGDHN</sequence>
<evidence type="ECO:0000313" key="2">
    <source>
        <dbReference type="EMBL" id="TRY63545.1"/>
    </source>
</evidence>
<dbReference type="EMBL" id="VCGU01000458">
    <property type="protein sequence ID" value="TRY63545.1"/>
    <property type="molecule type" value="Genomic_DNA"/>
</dbReference>